<gene>
    <name evidence="3" type="ORF">Pa4123_83110</name>
</gene>
<feature type="compositionally biased region" description="Basic and acidic residues" evidence="1">
    <location>
        <begin position="35"/>
        <end position="44"/>
    </location>
</feature>
<reference evidence="3" key="1">
    <citation type="submission" date="2022-12" db="EMBL/GenBank/DDBJ databases">
        <title>New Phytohabitans aurantiacus sp. RD004123 nov., an actinomycete isolated from soil.</title>
        <authorList>
            <person name="Triningsih D.W."/>
            <person name="Harunari E."/>
            <person name="Igarashi Y."/>
        </authorList>
    </citation>
    <scope>NUCLEOTIDE SEQUENCE</scope>
    <source>
        <strain evidence="3">RD004123</strain>
    </source>
</reference>
<feature type="region of interest" description="Disordered" evidence="1">
    <location>
        <begin position="67"/>
        <end position="97"/>
    </location>
</feature>
<keyword evidence="4" id="KW-1185">Reference proteome</keyword>
<feature type="signal peptide" evidence="2">
    <location>
        <begin position="1"/>
        <end position="23"/>
    </location>
</feature>
<feature type="compositionally biased region" description="Basic and acidic residues" evidence="1">
    <location>
        <begin position="87"/>
        <end position="97"/>
    </location>
</feature>
<sequence>MFAGLAAAGVLAVGIAAPTVAFAEDGSGSSSTSQTDRKQARADRDAAFAKALAAELGISEDKVAAAVEKVREQQKPQGQPKGAPKTQADRQAELKSRLDAAVKEGKLTQEQADAILKAYEAGVLGGFAGKGAPGPK</sequence>
<organism evidence="3 4">
    <name type="scientific">Phytohabitans aurantiacus</name>
    <dbReference type="NCBI Taxonomy" id="3016789"/>
    <lineage>
        <taxon>Bacteria</taxon>
        <taxon>Bacillati</taxon>
        <taxon>Actinomycetota</taxon>
        <taxon>Actinomycetes</taxon>
        <taxon>Micromonosporales</taxon>
        <taxon>Micromonosporaceae</taxon>
    </lineage>
</organism>
<accession>A0ABQ5R9Z2</accession>
<proteinExistence type="predicted"/>
<feature type="region of interest" description="Disordered" evidence="1">
    <location>
        <begin position="23"/>
        <end position="44"/>
    </location>
</feature>
<evidence type="ECO:0000256" key="2">
    <source>
        <dbReference type="SAM" id="SignalP"/>
    </source>
</evidence>
<dbReference type="Proteomes" id="UP001144280">
    <property type="component" value="Unassembled WGS sequence"/>
</dbReference>
<evidence type="ECO:0000313" key="3">
    <source>
        <dbReference type="EMBL" id="GLI03033.1"/>
    </source>
</evidence>
<keyword evidence="2" id="KW-0732">Signal</keyword>
<evidence type="ECO:0000313" key="4">
    <source>
        <dbReference type="Proteomes" id="UP001144280"/>
    </source>
</evidence>
<name>A0ABQ5R9Z2_9ACTN</name>
<protein>
    <submittedName>
        <fullName evidence="3">Uncharacterized protein</fullName>
    </submittedName>
</protein>
<feature type="compositionally biased region" description="Low complexity" evidence="1">
    <location>
        <begin position="25"/>
        <end position="34"/>
    </location>
</feature>
<dbReference type="EMBL" id="BSDI01000075">
    <property type="protein sequence ID" value="GLI03033.1"/>
    <property type="molecule type" value="Genomic_DNA"/>
</dbReference>
<comment type="caution">
    <text evidence="3">The sequence shown here is derived from an EMBL/GenBank/DDBJ whole genome shotgun (WGS) entry which is preliminary data.</text>
</comment>
<feature type="chain" id="PRO_5045042804" evidence="2">
    <location>
        <begin position="24"/>
        <end position="136"/>
    </location>
</feature>
<evidence type="ECO:0000256" key="1">
    <source>
        <dbReference type="SAM" id="MobiDB-lite"/>
    </source>
</evidence>
<feature type="compositionally biased region" description="Low complexity" evidence="1">
    <location>
        <begin position="75"/>
        <end position="86"/>
    </location>
</feature>